<dbReference type="GO" id="GO:0004519">
    <property type="term" value="F:endonuclease activity"/>
    <property type="evidence" value="ECO:0007669"/>
    <property type="project" value="UniProtKB-KW"/>
</dbReference>
<keyword evidence="4" id="KW-0540">Nuclease</keyword>
<keyword evidence="4" id="KW-0378">Hydrolase</keyword>
<dbReference type="InterPro" id="IPR003615">
    <property type="entry name" value="HNH_nuc"/>
</dbReference>
<sequence>MALSDLDRGMVLTTIEEYDQLGRDAFLKRYGYHEARDYFIIHNGHRYDSKAIAGVAHRGVGGRALRAAEFSGGAATVGRTLGHLGFLVTQRQDASPTETFLDKVRTLDTAVSNGRPKRHQPLTLLWALGRAAHREERLVPWNVTRAEISALITEFGLDGDRPNPEYPVLKLTHFGLWTLPDHQEPPRSTGSAPLGWMNRNQPVSGLRAWVYDLMTENEKVRSQAIAYLLSTYFPDVDQNALLTRVGLGATVAEPPLPGRRPTTVRRIIRDNALSRLIKSLHDHTCQICGIQLLLPRGPYAEGAHIRPLGQPHDGHDVPGNLLCLCPNDHVLFDQGATIIKDDLTVINRLTGEQRGPLRTVPGHDIDPQYLAYHRNTAGTY</sequence>
<dbReference type="InterPro" id="IPR058807">
    <property type="entry name" value="ScoMcrA_N"/>
</dbReference>
<evidence type="ECO:0000313" key="4">
    <source>
        <dbReference type="EMBL" id="MFC5825252.1"/>
    </source>
</evidence>
<gene>
    <name evidence="4" type="ORF">ACFPZ3_15425</name>
</gene>
<dbReference type="Pfam" id="PF13391">
    <property type="entry name" value="HNH_2"/>
    <property type="match status" value="1"/>
</dbReference>
<evidence type="ECO:0000313" key="5">
    <source>
        <dbReference type="Proteomes" id="UP001596058"/>
    </source>
</evidence>
<reference evidence="5" key="1">
    <citation type="journal article" date="2019" name="Int. J. Syst. Evol. Microbiol.">
        <title>The Global Catalogue of Microorganisms (GCM) 10K type strain sequencing project: providing services to taxonomists for standard genome sequencing and annotation.</title>
        <authorList>
            <consortium name="The Broad Institute Genomics Platform"/>
            <consortium name="The Broad Institute Genome Sequencing Center for Infectious Disease"/>
            <person name="Wu L."/>
            <person name="Ma J."/>
        </authorList>
    </citation>
    <scope>NUCLEOTIDE SEQUENCE [LARGE SCALE GENOMIC DNA]</scope>
    <source>
        <strain evidence="5">CCUG 53903</strain>
    </source>
</reference>
<dbReference type="RefSeq" id="WP_379514776.1">
    <property type="nucleotide sequence ID" value="NZ_JBHSPA010000020.1"/>
</dbReference>
<dbReference type="InterPro" id="IPR058813">
    <property type="entry name" value="DNA-SBD_ScoMcrA"/>
</dbReference>
<protein>
    <submittedName>
        <fullName evidence="4">HNH endonuclease</fullName>
    </submittedName>
</protein>
<dbReference type="CDD" id="cd00085">
    <property type="entry name" value="HNHc"/>
    <property type="match status" value="1"/>
</dbReference>
<dbReference type="Pfam" id="PF26340">
    <property type="entry name" value="DNA-SBD_ScoMcrA"/>
    <property type="match status" value="1"/>
</dbReference>
<accession>A0ABW1CIP9</accession>
<feature type="domain" description="HNH nuclease" evidence="1">
    <location>
        <begin position="285"/>
        <end position="339"/>
    </location>
</feature>
<dbReference type="Pfam" id="PF26345">
    <property type="entry name" value="ScoMcrA_N"/>
    <property type="match status" value="1"/>
</dbReference>
<evidence type="ECO:0000259" key="3">
    <source>
        <dbReference type="Pfam" id="PF26345"/>
    </source>
</evidence>
<feature type="domain" description="ScoMcrA-like N-terminal head" evidence="3">
    <location>
        <begin position="4"/>
        <end position="89"/>
    </location>
</feature>
<dbReference type="Proteomes" id="UP001596058">
    <property type="component" value="Unassembled WGS sequence"/>
</dbReference>
<evidence type="ECO:0000259" key="1">
    <source>
        <dbReference type="Pfam" id="PF13391"/>
    </source>
</evidence>
<name>A0ABW1CIP9_9ACTN</name>
<feature type="domain" description="ScoMcrA-like DNA sulfur-binding" evidence="2">
    <location>
        <begin position="98"/>
        <end position="248"/>
    </location>
</feature>
<dbReference type="EMBL" id="JBHSPA010000020">
    <property type="protein sequence ID" value="MFC5825252.1"/>
    <property type="molecule type" value="Genomic_DNA"/>
</dbReference>
<keyword evidence="5" id="KW-1185">Reference proteome</keyword>
<keyword evidence="4" id="KW-0255">Endonuclease</keyword>
<organism evidence="4 5">
    <name type="scientific">Nonomuraea insulae</name>
    <dbReference type="NCBI Taxonomy" id="1616787"/>
    <lineage>
        <taxon>Bacteria</taxon>
        <taxon>Bacillati</taxon>
        <taxon>Actinomycetota</taxon>
        <taxon>Actinomycetes</taxon>
        <taxon>Streptosporangiales</taxon>
        <taxon>Streptosporangiaceae</taxon>
        <taxon>Nonomuraea</taxon>
    </lineage>
</organism>
<proteinExistence type="predicted"/>
<evidence type="ECO:0000259" key="2">
    <source>
        <dbReference type="Pfam" id="PF26340"/>
    </source>
</evidence>
<comment type="caution">
    <text evidence="4">The sequence shown here is derived from an EMBL/GenBank/DDBJ whole genome shotgun (WGS) entry which is preliminary data.</text>
</comment>